<evidence type="ECO:0000256" key="4">
    <source>
        <dbReference type="SAM" id="MobiDB-lite"/>
    </source>
</evidence>
<dbReference type="Pfam" id="PF00534">
    <property type="entry name" value="Glycos_transf_1"/>
    <property type="match status" value="1"/>
</dbReference>
<dbReference type="RefSeq" id="WP_381077195.1">
    <property type="nucleotide sequence ID" value="NZ_JBHUDX010000004.1"/>
</dbReference>
<proteinExistence type="predicted"/>
<dbReference type="PANTHER" id="PTHR12526:SF629">
    <property type="entry name" value="TEICHURONIC ACID BIOSYNTHESIS GLYCOSYLTRANSFERASE TUAH-RELATED"/>
    <property type="match status" value="1"/>
</dbReference>
<dbReference type="SUPFAM" id="SSF53756">
    <property type="entry name" value="UDP-Glycosyltransferase/glycogen phosphorylase"/>
    <property type="match status" value="1"/>
</dbReference>
<evidence type="ECO:0000313" key="7">
    <source>
        <dbReference type="EMBL" id="MFD1656892.1"/>
    </source>
</evidence>
<keyword evidence="2 7" id="KW-0328">Glycosyltransferase</keyword>
<organism evidence="7 8">
    <name type="scientific">Streptomyces caeni</name>
    <dbReference type="NCBI Taxonomy" id="2307231"/>
    <lineage>
        <taxon>Bacteria</taxon>
        <taxon>Bacillati</taxon>
        <taxon>Actinomycetota</taxon>
        <taxon>Actinomycetes</taxon>
        <taxon>Kitasatosporales</taxon>
        <taxon>Streptomycetaceae</taxon>
        <taxon>Streptomyces</taxon>
    </lineage>
</organism>
<keyword evidence="8" id="KW-1185">Reference proteome</keyword>
<dbReference type="Gene3D" id="3.40.50.2000">
    <property type="entry name" value="Glycogen Phosphorylase B"/>
    <property type="match status" value="2"/>
</dbReference>
<name>A0ABW4IJH3_9ACTN</name>
<reference evidence="8" key="1">
    <citation type="journal article" date="2019" name="Int. J. Syst. Evol. Microbiol.">
        <title>The Global Catalogue of Microorganisms (GCM) 10K type strain sequencing project: providing services to taxonomists for standard genome sequencing and annotation.</title>
        <authorList>
            <consortium name="The Broad Institute Genomics Platform"/>
            <consortium name="The Broad Institute Genome Sequencing Center for Infectious Disease"/>
            <person name="Wu L."/>
            <person name="Ma J."/>
        </authorList>
    </citation>
    <scope>NUCLEOTIDE SEQUENCE [LARGE SCALE GENOMIC DNA]</scope>
    <source>
        <strain evidence="8">CGMCC 1.12470</strain>
    </source>
</reference>
<feature type="region of interest" description="Disordered" evidence="4">
    <location>
        <begin position="524"/>
        <end position="545"/>
    </location>
</feature>
<dbReference type="InterPro" id="IPR001296">
    <property type="entry name" value="Glyco_trans_1"/>
</dbReference>
<keyword evidence="3 7" id="KW-0808">Transferase</keyword>
<gene>
    <name evidence="7" type="ORF">ACFSL4_01240</name>
</gene>
<dbReference type="InterPro" id="IPR028098">
    <property type="entry name" value="Glyco_trans_4-like_N"/>
</dbReference>
<accession>A0ABW4IJH3</accession>
<evidence type="ECO:0000256" key="1">
    <source>
        <dbReference type="ARBA" id="ARBA00021292"/>
    </source>
</evidence>
<dbReference type="Proteomes" id="UP001597261">
    <property type="component" value="Unassembled WGS sequence"/>
</dbReference>
<protein>
    <recommendedName>
        <fullName evidence="1">D-inositol 3-phosphate glycosyltransferase</fullName>
    </recommendedName>
</protein>
<feature type="domain" description="Glycosyltransferase subfamily 4-like N-terminal" evidence="6">
    <location>
        <begin position="188"/>
        <end position="305"/>
    </location>
</feature>
<dbReference type="EMBL" id="JBHUDX010000004">
    <property type="protein sequence ID" value="MFD1656892.1"/>
    <property type="molecule type" value="Genomic_DNA"/>
</dbReference>
<sequence>MELDSAVGQRRPTASRGRVVMLVDNGVRNDSRVQKAARSAAEAGWEVILFGLSPTREPETWNLGGAEVRLVHKPNRLGARKQDMKGLRYRSPLAYRTPQVAAYRKQKVKAWRADLRFRAEAAKAGGPGRPSASGSSVRLAVPKAAAKVTSKWVSLRARATRRAARKRASFDTPFDKSLIRFWQMTMGERAWRRLLPYLWDYELAFARHIDELKPDLIHAHDFRMLGVGARAAVRLRAAGHPVKLVWDAHEFVPGLHSHHGRWLPGHVAWEKEHAVFADAVITVSPSLAELLVEGHSLKETPYVVLNAPVTRPAPDEVAGAGPVPDLRELCGVDKDTPLLAYCGGINPVRGVETMIEGLTRMPDVHVALVSTPPGKPFPATATIVELVEELGVGDRVHVLPFVPHWQVPEFLSTADAAVSPLHHLANHELALSNKFFEYSQAKLPLVVSDIRTMAEMVEKTGQGEVFKAQDIEDYVRAVRAVLANPERYRAAYDDPGLLQKWTWEAQAVVLDKIYSRLLPGTEAPAMSKARQQPAAVGSPAPESTM</sequence>
<evidence type="ECO:0000259" key="6">
    <source>
        <dbReference type="Pfam" id="PF13439"/>
    </source>
</evidence>
<dbReference type="CDD" id="cd03801">
    <property type="entry name" value="GT4_PimA-like"/>
    <property type="match status" value="1"/>
</dbReference>
<evidence type="ECO:0000259" key="5">
    <source>
        <dbReference type="Pfam" id="PF00534"/>
    </source>
</evidence>
<evidence type="ECO:0000256" key="3">
    <source>
        <dbReference type="ARBA" id="ARBA00022679"/>
    </source>
</evidence>
<comment type="caution">
    <text evidence="7">The sequence shown here is derived from an EMBL/GenBank/DDBJ whole genome shotgun (WGS) entry which is preliminary data.</text>
</comment>
<dbReference type="PANTHER" id="PTHR12526">
    <property type="entry name" value="GLYCOSYLTRANSFERASE"/>
    <property type="match status" value="1"/>
</dbReference>
<evidence type="ECO:0000313" key="8">
    <source>
        <dbReference type="Proteomes" id="UP001597261"/>
    </source>
</evidence>
<feature type="domain" description="Glycosyl transferase family 1" evidence="5">
    <location>
        <begin position="332"/>
        <end position="490"/>
    </location>
</feature>
<dbReference type="GO" id="GO:0016757">
    <property type="term" value="F:glycosyltransferase activity"/>
    <property type="evidence" value="ECO:0007669"/>
    <property type="project" value="UniProtKB-KW"/>
</dbReference>
<dbReference type="Pfam" id="PF13439">
    <property type="entry name" value="Glyco_transf_4"/>
    <property type="match status" value="1"/>
</dbReference>
<evidence type="ECO:0000256" key="2">
    <source>
        <dbReference type="ARBA" id="ARBA00022676"/>
    </source>
</evidence>